<dbReference type="GO" id="GO:0004359">
    <property type="term" value="F:glutaminase activity"/>
    <property type="evidence" value="ECO:0007669"/>
    <property type="project" value="InterPro"/>
</dbReference>
<dbReference type="InterPro" id="IPR014729">
    <property type="entry name" value="Rossmann-like_a/b/a_fold"/>
</dbReference>
<dbReference type="GO" id="GO:0005737">
    <property type="term" value="C:cytoplasm"/>
    <property type="evidence" value="ECO:0007669"/>
    <property type="project" value="InterPro"/>
</dbReference>
<accession>A0A0M3KKR6</accession>
<evidence type="ECO:0000313" key="5">
    <source>
        <dbReference type="WBParaSite" id="ASIM_0002159801-mRNA-1"/>
    </source>
</evidence>
<organism evidence="5">
    <name type="scientific">Anisakis simplex</name>
    <name type="common">Herring worm</name>
    <dbReference type="NCBI Taxonomy" id="6269"/>
    <lineage>
        <taxon>Eukaryota</taxon>
        <taxon>Metazoa</taxon>
        <taxon>Ecdysozoa</taxon>
        <taxon>Nematoda</taxon>
        <taxon>Chromadorea</taxon>
        <taxon>Rhabditida</taxon>
        <taxon>Spirurina</taxon>
        <taxon>Ascaridomorpha</taxon>
        <taxon>Ascaridoidea</taxon>
        <taxon>Anisakidae</taxon>
        <taxon>Anisakis</taxon>
        <taxon>Anisakis simplex complex</taxon>
    </lineage>
</organism>
<evidence type="ECO:0000256" key="1">
    <source>
        <dbReference type="ARBA" id="ARBA00022598"/>
    </source>
</evidence>
<dbReference type="OrthoDB" id="2020662at2759"/>
<dbReference type="Proteomes" id="UP000267096">
    <property type="component" value="Unassembled WGS sequence"/>
</dbReference>
<keyword evidence="2" id="KW-0812">Transmembrane</keyword>
<dbReference type="InterPro" id="IPR003694">
    <property type="entry name" value="NAD_synthase"/>
</dbReference>
<evidence type="ECO:0000256" key="2">
    <source>
        <dbReference type="SAM" id="Phobius"/>
    </source>
</evidence>
<evidence type="ECO:0000313" key="3">
    <source>
        <dbReference type="EMBL" id="VDK81834.1"/>
    </source>
</evidence>
<dbReference type="PANTHER" id="PTHR23090">
    <property type="entry name" value="NH 3 /GLUTAMINE-DEPENDENT NAD + SYNTHETASE"/>
    <property type="match status" value="1"/>
</dbReference>
<name>A0A0M3KKR6_ANISI</name>
<keyword evidence="2" id="KW-0472">Membrane</keyword>
<dbReference type="WBParaSite" id="ASIM_0002159801-mRNA-1">
    <property type="protein sequence ID" value="ASIM_0002159801-mRNA-1"/>
    <property type="gene ID" value="ASIM_0002159801"/>
</dbReference>
<feature type="transmembrane region" description="Helical" evidence="2">
    <location>
        <begin position="67"/>
        <end position="86"/>
    </location>
</feature>
<dbReference type="GO" id="GO:0003952">
    <property type="term" value="F:NAD+ synthase (glutamine-hydrolyzing) activity"/>
    <property type="evidence" value="ECO:0007669"/>
    <property type="project" value="InterPro"/>
</dbReference>
<dbReference type="EMBL" id="UYRR01041793">
    <property type="protein sequence ID" value="VDK81834.1"/>
    <property type="molecule type" value="Genomic_DNA"/>
</dbReference>
<gene>
    <name evidence="3" type="ORF">ASIM_LOCUS20964</name>
</gene>
<keyword evidence="2" id="KW-1133">Transmembrane helix</keyword>
<reference evidence="5" key="1">
    <citation type="submission" date="2017-02" db="UniProtKB">
        <authorList>
            <consortium name="WormBaseParasite"/>
        </authorList>
    </citation>
    <scope>IDENTIFICATION</scope>
</reference>
<dbReference type="GO" id="GO:0009435">
    <property type="term" value="P:NAD+ biosynthetic process"/>
    <property type="evidence" value="ECO:0007669"/>
    <property type="project" value="InterPro"/>
</dbReference>
<proteinExistence type="predicted"/>
<dbReference type="PANTHER" id="PTHR23090:SF9">
    <property type="entry name" value="GLUTAMINE-DEPENDENT NAD(+) SYNTHETASE"/>
    <property type="match status" value="1"/>
</dbReference>
<sequence length="88" mass="10240">MIVIVSVEIGLTYEEMAEIGQLRKPGCCGPYGTFLKLLPLWHDMTPEEIAKKVKRFYWRYGANRHKATVLTPGKIYYCLLLFIIIINY</sequence>
<evidence type="ECO:0000313" key="4">
    <source>
        <dbReference type="Proteomes" id="UP000267096"/>
    </source>
</evidence>
<protein>
    <submittedName>
        <fullName evidence="5">Glutamine-dependent NAD(+) synthetase (inferred by orthology to a human protein)</fullName>
    </submittedName>
</protein>
<keyword evidence="1" id="KW-0436">Ligase</keyword>
<dbReference type="Gene3D" id="3.40.50.620">
    <property type="entry name" value="HUPs"/>
    <property type="match status" value="1"/>
</dbReference>
<keyword evidence="4" id="KW-1185">Reference proteome</keyword>
<reference evidence="3 4" key="2">
    <citation type="submission" date="2018-11" db="EMBL/GenBank/DDBJ databases">
        <authorList>
            <consortium name="Pathogen Informatics"/>
        </authorList>
    </citation>
    <scope>NUCLEOTIDE SEQUENCE [LARGE SCALE GENOMIC DNA]</scope>
</reference>
<dbReference type="AlphaFoldDB" id="A0A0M3KKR6"/>